<dbReference type="HAMAP" id="MF_01006">
    <property type="entry name" value="Undec_diphosphatase"/>
    <property type="match status" value="1"/>
</dbReference>
<dbReference type="RefSeq" id="WP_330199622.1">
    <property type="nucleotide sequence ID" value="NZ_JAZDRP010000007.1"/>
</dbReference>
<feature type="transmembrane region" description="Helical" evidence="14">
    <location>
        <begin position="110"/>
        <end position="131"/>
    </location>
</feature>
<keyword evidence="14" id="KW-0961">Cell wall biogenesis/degradation</keyword>
<protein>
    <recommendedName>
        <fullName evidence="4 14">Undecaprenyl-diphosphatase</fullName>
        <ecNumber evidence="3 14">3.6.1.27</ecNumber>
    </recommendedName>
    <alternativeName>
        <fullName evidence="12 14">Bacitracin resistance protein</fullName>
    </alternativeName>
    <alternativeName>
        <fullName evidence="11 14">Undecaprenyl pyrophosphate phosphatase</fullName>
    </alternativeName>
</protein>
<dbReference type="EC" id="3.6.1.27" evidence="3 14"/>
<evidence type="ECO:0000256" key="7">
    <source>
        <dbReference type="ARBA" id="ARBA00022801"/>
    </source>
</evidence>
<comment type="subcellular location">
    <subcellularLocation>
        <location evidence="1 14">Cell membrane</location>
        <topology evidence="1 14">Multi-pass membrane protein</topology>
    </subcellularLocation>
</comment>
<comment type="similarity">
    <text evidence="2 14">Belongs to the UppP family.</text>
</comment>
<proteinExistence type="inferred from homology"/>
<organism evidence="15 16">
    <name type="scientific">Hyphobacterium lacteum</name>
    <dbReference type="NCBI Taxonomy" id="3116575"/>
    <lineage>
        <taxon>Bacteria</taxon>
        <taxon>Pseudomonadati</taxon>
        <taxon>Pseudomonadota</taxon>
        <taxon>Alphaproteobacteria</taxon>
        <taxon>Maricaulales</taxon>
        <taxon>Maricaulaceae</taxon>
        <taxon>Hyphobacterium</taxon>
    </lineage>
</organism>
<evidence type="ECO:0000256" key="2">
    <source>
        <dbReference type="ARBA" id="ARBA00010621"/>
    </source>
</evidence>
<keyword evidence="14" id="KW-0133">Cell shape</keyword>
<evidence type="ECO:0000256" key="5">
    <source>
        <dbReference type="ARBA" id="ARBA00022475"/>
    </source>
</evidence>
<feature type="transmembrane region" description="Helical" evidence="14">
    <location>
        <begin position="247"/>
        <end position="265"/>
    </location>
</feature>
<evidence type="ECO:0000256" key="11">
    <source>
        <dbReference type="ARBA" id="ARBA00032707"/>
    </source>
</evidence>
<keyword evidence="10 14" id="KW-0046">Antibiotic resistance</keyword>
<evidence type="ECO:0000256" key="14">
    <source>
        <dbReference type="HAMAP-Rule" id="MF_01006"/>
    </source>
</evidence>
<keyword evidence="5 14" id="KW-1003">Cell membrane</keyword>
<dbReference type="InterPro" id="IPR003824">
    <property type="entry name" value="UppP"/>
</dbReference>
<evidence type="ECO:0000256" key="13">
    <source>
        <dbReference type="ARBA" id="ARBA00047594"/>
    </source>
</evidence>
<reference evidence="15 16" key="1">
    <citation type="submission" date="2024-01" db="EMBL/GenBank/DDBJ databases">
        <title>Hyphobacterium bacterium isolated from marine sediment.</title>
        <authorList>
            <person name="Zhao S."/>
        </authorList>
    </citation>
    <scope>NUCLEOTIDE SEQUENCE [LARGE SCALE GENOMIC DNA]</scope>
    <source>
        <strain evidence="16">HN65</strain>
    </source>
</reference>
<feature type="transmembrane region" description="Helical" evidence="14">
    <location>
        <begin position="184"/>
        <end position="209"/>
    </location>
</feature>
<keyword evidence="6 14" id="KW-0812">Transmembrane</keyword>
<feature type="transmembrane region" description="Helical" evidence="14">
    <location>
        <begin position="81"/>
        <end position="104"/>
    </location>
</feature>
<name>A0ABU7LSS9_9PROT</name>
<evidence type="ECO:0000313" key="15">
    <source>
        <dbReference type="EMBL" id="MEE2526958.1"/>
    </source>
</evidence>
<accession>A0ABU7LSS9</accession>
<keyword evidence="14" id="KW-0573">Peptidoglycan synthesis</keyword>
<comment type="miscellaneous">
    <text evidence="14">Bacitracin is thought to be involved in the inhibition of peptidoglycan synthesis by sequestering undecaprenyl diphosphate, thereby reducing the pool of lipid carrier available.</text>
</comment>
<dbReference type="PANTHER" id="PTHR30622">
    <property type="entry name" value="UNDECAPRENYL-DIPHOSPHATASE"/>
    <property type="match status" value="1"/>
</dbReference>
<feature type="transmembrane region" description="Helical" evidence="14">
    <location>
        <begin position="41"/>
        <end position="60"/>
    </location>
</feature>
<evidence type="ECO:0000256" key="1">
    <source>
        <dbReference type="ARBA" id="ARBA00004651"/>
    </source>
</evidence>
<comment type="catalytic activity">
    <reaction evidence="13 14">
        <text>di-trans,octa-cis-undecaprenyl diphosphate + H2O = di-trans,octa-cis-undecaprenyl phosphate + phosphate + H(+)</text>
        <dbReference type="Rhea" id="RHEA:28094"/>
        <dbReference type="ChEBI" id="CHEBI:15377"/>
        <dbReference type="ChEBI" id="CHEBI:15378"/>
        <dbReference type="ChEBI" id="CHEBI:43474"/>
        <dbReference type="ChEBI" id="CHEBI:58405"/>
        <dbReference type="ChEBI" id="CHEBI:60392"/>
        <dbReference type="EC" id="3.6.1.27"/>
    </reaction>
</comment>
<dbReference type="EMBL" id="JAZDRP010000007">
    <property type="protein sequence ID" value="MEE2526958.1"/>
    <property type="molecule type" value="Genomic_DNA"/>
</dbReference>
<keyword evidence="8 14" id="KW-1133">Transmembrane helix</keyword>
<keyword evidence="7 14" id="KW-0378">Hydrolase</keyword>
<comment type="caution">
    <text evidence="15">The sequence shown here is derived from an EMBL/GenBank/DDBJ whole genome shotgun (WGS) entry which is preliminary data.</text>
</comment>
<dbReference type="PANTHER" id="PTHR30622:SF4">
    <property type="entry name" value="UNDECAPRENYL-DIPHOSPHATASE"/>
    <property type="match status" value="1"/>
</dbReference>
<feature type="transmembrane region" description="Helical" evidence="14">
    <location>
        <begin position="143"/>
        <end position="164"/>
    </location>
</feature>
<gene>
    <name evidence="14" type="primary">uppP</name>
    <name evidence="15" type="ORF">V0U79_11300</name>
</gene>
<evidence type="ECO:0000256" key="6">
    <source>
        <dbReference type="ARBA" id="ARBA00022692"/>
    </source>
</evidence>
<evidence type="ECO:0000256" key="4">
    <source>
        <dbReference type="ARBA" id="ARBA00021581"/>
    </source>
</evidence>
<dbReference type="Proteomes" id="UP001354971">
    <property type="component" value="Unassembled WGS sequence"/>
</dbReference>
<keyword evidence="16" id="KW-1185">Reference proteome</keyword>
<dbReference type="Pfam" id="PF02673">
    <property type="entry name" value="BacA"/>
    <property type="match status" value="1"/>
</dbReference>
<comment type="function">
    <text evidence="14">Catalyzes the dephosphorylation of undecaprenyl diphosphate (UPP). Confers resistance to bacitracin.</text>
</comment>
<feature type="transmembrane region" description="Helical" evidence="14">
    <location>
        <begin position="221"/>
        <end position="241"/>
    </location>
</feature>
<keyword evidence="9 14" id="KW-0472">Membrane</keyword>
<evidence type="ECO:0000256" key="10">
    <source>
        <dbReference type="ARBA" id="ARBA00023251"/>
    </source>
</evidence>
<evidence type="ECO:0000313" key="16">
    <source>
        <dbReference type="Proteomes" id="UP001354971"/>
    </source>
</evidence>
<sequence length="266" mass="27721">MSFFQLVLLALVQGLTEFLPVSSSAHLILAPIAAGLDDQSPLIDVMAHAGSLVAVLVYFWRDILDVARGKLAWLSGRMTPGGRLALLIGVATPPVIIAAGALYLTGNAGLFRSPLAIGIATLVFAVPLWAADRFGGTHKTTETLGYGQAFLIGLVQMFALIPGASRSGVTMTAGRALGLSRSEAARFSMLMAIPVIAAFAIVAGIDLAMGGAEGTGLTDGLIVAGLSFASAWAAIAVMMRFVERVGFLPFVLYRVALAGVIFWLVF</sequence>
<evidence type="ECO:0000256" key="12">
    <source>
        <dbReference type="ARBA" id="ARBA00032932"/>
    </source>
</evidence>
<evidence type="ECO:0000256" key="3">
    <source>
        <dbReference type="ARBA" id="ARBA00012374"/>
    </source>
</evidence>
<evidence type="ECO:0000256" key="8">
    <source>
        <dbReference type="ARBA" id="ARBA00022989"/>
    </source>
</evidence>
<evidence type="ECO:0000256" key="9">
    <source>
        <dbReference type="ARBA" id="ARBA00023136"/>
    </source>
</evidence>